<feature type="compositionally biased region" description="Acidic residues" evidence="7">
    <location>
        <begin position="403"/>
        <end position="423"/>
    </location>
</feature>
<evidence type="ECO:0000256" key="4">
    <source>
        <dbReference type="ARBA" id="ARBA00023015"/>
    </source>
</evidence>
<sequence length="438" mass="47201">MPGRQRTKTRYAPTSVASPSNAPENAYGAAFCSLPGADARLLKTFATCAGPRAEVYECEDDGGMRVVASFEASGNEEFYVCAWCAIDARDSDRSASGRATSGTRRTPCLALGGTGSVVRVVDCVTGRTHVDLVGHGGTVNTIATHPTEPTVIATGSKDLSVRLWHANTGVTMAIFAGGLGHRNDVLSVDIHRTLDSEMRMKILSGAMDNCVKVWATPSFERSFRDAATWAKPLAEFKTIVVDAPMFSSNRVHEDYVDCVAWCGDAALSRSVDGVTKMWVPDEPVGVLHAQGEQYRLVGEFPQEDAILWWLKFSLSASRNVLASGNMKGAVSVWRLDEPDVLDRGPSKLAPFPARKSSTHQKSLNSAFNLEGNPPVVRQCAVSADGSIIVAACDNGIICRWDECRDDESGDESGDESDDDDDESDRTNANDDHGVHTHE</sequence>
<keyword evidence="5" id="KW-0804">Transcription</keyword>
<comment type="similarity">
    <text evidence="1">Belongs to the WD repeat ESC family.</text>
</comment>
<dbReference type="InterPro" id="IPR001680">
    <property type="entry name" value="WD40_rpt"/>
</dbReference>
<dbReference type="AlphaFoldDB" id="A0A1Y5I6Z5"/>
<dbReference type="Proteomes" id="UP000195557">
    <property type="component" value="Unassembled WGS sequence"/>
</dbReference>
<dbReference type="eggNOG" id="KOG1034">
    <property type="taxonomic scope" value="Eukaryota"/>
</dbReference>
<dbReference type="InterPro" id="IPR036322">
    <property type="entry name" value="WD40_repeat_dom_sf"/>
</dbReference>
<keyword evidence="3" id="KW-0677">Repeat</keyword>
<keyword evidence="2 6" id="KW-0853">WD repeat</keyword>
<dbReference type="PROSITE" id="PS50294">
    <property type="entry name" value="WD_REPEATS_REGION"/>
    <property type="match status" value="1"/>
</dbReference>
<dbReference type="SMART" id="SM00320">
    <property type="entry name" value="WD40"/>
    <property type="match status" value="5"/>
</dbReference>
<protein>
    <submittedName>
        <fullName evidence="8">Fertilization independent endosperm development protein</fullName>
    </submittedName>
</protein>
<evidence type="ECO:0000256" key="3">
    <source>
        <dbReference type="ARBA" id="ARBA00022737"/>
    </source>
</evidence>
<evidence type="ECO:0000256" key="5">
    <source>
        <dbReference type="ARBA" id="ARBA00023163"/>
    </source>
</evidence>
<dbReference type="PROSITE" id="PS50082">
    <property type="entry name" value="WD_REPEATS_2"/>
    <property type="match status" value="1"/>
</dbReference>
<feature type="repeat" description="WD" evidence="6">
    <location>
        <begin position="132"/>
        <end position="174"/>
    </location>
</feature>
<dbReference type="InterPro" id="IPR015943">
    <property type="entry name" value="WD40/YVTN_repeat-like_dom_sf"/>
</dbReference>
<dbReference type="SUPFAM" id="SSF50978">
    <property type="entry name" value="WD40 repeat-like"/>
    <property type="match status" value="1"/>
</dbReference>
<dbReference type="Gene3D" id="2.130.10.10">
    <property type="entry name" value="YVTN repeat-like/Quinoprotein amine dehydrogenase"/>
    <property type="match status" value="1"/>
</dbReference>
<gene>
    <name evidence="8" type="ORF">BE221DRAFT_192998</name>
</gene>
<organism evidence="8">
    <name type="scientific">Ostreococcus tauri</name>
    <name type="common">Marine green alga</name>
    <dbReference type="NCBI Taxonomy" id="70448"/>
    <lineage>
        <taxon>Eukaryota</taxon>
        <taxon>Viridiplantae</taxon>
        <taxon>Chlorophyta</taxon>
        <taxon>Mamiellophyceae</taxon>
        <taxon>Mamiellales</taxon>
        <taxon>Bathycoccaceae</taxon>
        <taxon>Ostreococcus</taxon>
    </lineage>
</organism>
<feature type="region of interest" description="Disordered" evidence="7">
    <location>
        <begin position="403"/>
        <end position="438"/>
    </location>
</feature>
<reference evidence="8" key="1">
    <citation type="submission" date="2017-04" db="EMBL/GenBank/DDBJ databases">
        <title>Population genomics of picophytoplankton unveils novel chromosome hypervariability.</title>
        <authorList>
            <consortium name="DOE Joint Genome Institute"/>
            <person name="Blanc-Mathieu R."/>
            <person name="Krasovec M."/>
            <person name="Hebrard M."/>
            <person name="Yau S."/>
            <person name="Desgranges E."/>
            <person name="Martin J."/>
            <person name="Schackwitz W."/>
            <person name="Kuo A."/>
            <person name="Salin G."/>
            <person name="Donnadieu C."/>
            <person name="Desdevises Y."/>
            <person name="Sanchez-Ferandin S."/>
            <person name="Moreau H."/>
            <person name="Rivals E."/>
            <person name="Grigoriev I.V."/>
            <person name="Grimsley N."/>
            <person name="Eyre-Walker A."/>
            <person name="Piganeau G."/>
        </authorList>
    </citation>
    <scope>NUCLEOTIDE SEQUENCE [LARGE SCALE GENOMIC DNA]</scope>
    <source>
        <strain evidence="8">RCC 1115</strain>
    </source>
</reference>
<dbReference type="EMBL" id="KZ155790">
    <property type="protein sequence ID" value="OUS45329.1"/>
    <property type="molecule type" value="Genomic_DNA"/>
</dbReference>
<dbReference type="Pfam" id="PF00400">
    <property type="entry name" value="WD40"/>
    <property type="match status" value="3"/>
</dbReference>
<feature type="region of interest" description="Disordered" evidence="7">
    <location>
        <begin position="1"/>
        <end position="21"/>
    </location>
</feature>
<evidence type="ECO:0000256" key="6">
    <source>
        <dbReference type="PROSITE-ProRule" id="PRU00221"/>
    </source>
</evidence>
<evidence type="ECO:0000313" key="8">
    <source>
        <dbReference type="EMBL" id="OUS45329.1"/>
    </source>
</evidence>
<evidence type="ECO:0000256" key="2">
    <source>
        <dbReference type="ARBA" id="ARBA00022574"/>
    </source>
</evidence>
<dbReference type="InterPro" id="IPR051243">
    <property type="entry name" value="PcG_WD-repeat"/>
</dbReference>
<feature type="compositionally biased region" description="Basic and acidic residues" evidence="7">
    <location>
        <begin position="424"/>
        <end position="438"/>
    </location>
</feature>
<name>A0A1Y5I6Z5_OSTTA</name>
<evidence type="ECO:0000256" key="7">
    <source>
        <dbReference type="SAM" id="MobiDB-lite"/>
    </source>
</evidence>
<evidence type="ECO:0000256" key="1">
    <source>
        <dbReference type="ARBA" id="ARBA00008075"/>
    </source>
</evidence>
<dbReference type="PANTHER" id="PTHR10253">
    <property type="entry name" value="POLYCOMB PROTEIN"/>
    <property type="match status" value="1"/>
</dbReference>
<proteinExistence type="inferred from homology"/>
<accession>A0A1Y5I6Z5</accession>
<keyword evidence="4" id="KW-0805">Transcription regulation</keyword>